<dbReference type="OrthoDB" id="9814202at2"/>
<dbReference type="InterPro" id="IPR035919">
    <property type="entry name" value="EAL_sf"/>
</dbReference>
<feature type="transmembrane region" description="Helical" evidence="6">
    <location>
        <begin position="217"/>
        <end position="246"/>
    </location>
</feature>
<comment type="subcellular location">
    <subcellularLocation>
        <location evidence="1">Cell membrane</location>
        <topology evidence="1">Multi-pass membrane protein</topology>
    </subcellularLocation>
</comment>
<dbReference type="PANTHER" id="PTHR44757:SF2">
    <property type="entry name" value="BIOFILM ARCHITECTURE MAINTENANCE PROTEIN MBAA"/>
    <property type="match status" value="1"/>
</dbReference>
<protein>
    <submittedName>
        <fullName evidence="9">EAL domain-containing protein</fullName>
    </submittedName>
</protein>
<keyword evidence="5 6" id="KW-0472">Membrane</keyword>
<dbReference type="Gene3D" id="3.20.20.450">
    <property type="entry name" value="EAL domain"/>
    <property type="match status" value="1"/>
</dbReference>
<dbReference type="SUPFAM" id="SSF55073">
    <property type="entry name" value="Nucleotide cyclase"/>
    <property type="match status" value="1"/>
</dbReference>
<feature type="transmembrane region" description="Helical" evidence="6">
    <location>
        <begin position="154"/>
        <end position="173"/>
    </location>
</feature>
<dbReference type="InterPro" id="IPR052155">
    <property type="entry name" value="Biofilm_reg_signaling"/>
</dbReference>
<accession>A0A5R9IZ50</accession>
<keyword evidence="4 6" id="KW-1133">Transmembrane helix</keyword>
<dbReference type="Proteomes" id="UP000305654">
    <property type="component" value="Unassembled WGS sequence"/>
</dbReference>
<evidence type="ECO:0000256" key="3">
    <source>
        <dbReference type="ARBA" id="ARBA00022692"/>
    </source>
</evidence>
<dbReference type="NCBIfam" id="TIGR00254">
    <property type="entry name" value="GGDEF"/>
    <property type="match status" value="1"/>
</dbReference>
<dbReference type="RefSeq" id="WP_138328072.1">
    <property type="nucleotide sequence ID" value="NZ_VCDI01000014.1"/>
</dbReference>
<dbReference type="InterPro" id="IPR001633">
    <property type="entry name" value="EAL_dom"/>
</dbReference>
<evidence type="ECO:0000313" key="10">
    <source>
        <dbReference type="Proteomes" id="UP000305654"/>
    </source>
</evidence>
<dbReference type="SUPFAM" id="SSF141868">
    <property type="entry name" value="EAL domain-like"/>
    <property type="match status" value="1"/>
</dbReference>
<organism evidence="9 10">
    <name type="scientific">Lichenicoccus roseus</name>
    <dbReference type="NCBI Taxonomy" id="2683649"/>
    <lineage>
        <taxon>Bacteria</taxon>
        <taxon>Pseudomonadati</taxon>
        <taxon>Pseudomonadota</taxon>
        <taxon>Alphaproteobacteria</taxon>
        <taxon>Acetobacterales</taxon>
        <taxon>Acetobacteraceae</taxon>
        <taxon>Lichenicoccus</taxon>
    </lineage>
</organism>
<keyword evidence="10" id="KW-1185">Reference proteome</keyword>
<evidence type="ECO:0000256" key="5">
    <source>
        <dbReference type="ARBA" id="ARBA00023136"/>
    </source>
</evidence>
<comment type="caution">
    <text evidence="9">The sequence shown here is derived from an EMBL/GenBank/DDBJ whole genome shotgun (WGS) entry which is preliminary data.</text>
</comment>
<dbReference type="InterPro" id="IPR000160">
    <property type="entry name" value="GGDEF_dom"/>
</dbReference>
<name>A0A5R9IZ50_9PROT</name>
<dbReference type="AlphaFoldDB" id="A0A5R9IZ50"/>
<dbReference type="Gene3D" id="3.30.70.270">
    <property type="match status" value="1"/>
</dbReference>
<dbReference type="Pfam" id="PF05231">
    <property type="entry name" value="MASE1"/>
    <property type="match status" value="1"/>
</dbReference>
<dbReference type="SMART" id="SM00052">
    <property type="entry name" value="EAL"/>
    <property type="match status" value="1"/>
</dbReference>
<evidence type="ECO:0000256" key="1">
    <source>
        <dbReference type="ARBA" id="ARBA00004651"/>
    </source>
</evidence>
<feature type="transmembrane region" description="Helical" evidence="6">
    <location>
        <begin position="121"/>
        <end position="142"/>
    </location>
</feature>
<evidence type="ECO:0000259" key="7">
    <source>
        <dbReference type="PROSITE" id="PS50883"/>
    </source>
</evidence>
<keyword evidence="3 6" id="KW-0812">Transmembrane</keyword>
<dbReference type="InterPro" id="IPR029787">
    <property type="entry name" value="Nucleotide_cyclase"/>
</dbReference>
<dbReference type="PROSITE" id="PS50883">
    <property type="entry name" value="EAL"/>
    <property type="match status" value="1"/>
</dbReference>
<sequence>MVTKGQWTFIPPKFSSGLLFFSVLIIEVITYHFMGTDSPVWVTNAIGVSILLRNDPAAWPKLLLLIVLADTSASLLFGTGFTIGAGSGVCDAFEVGAVSYTLRLISRKEHIFSSLGSISRFAAVVVSVPAFSAGGGAILLHLAIKAPYGVTWRAWYFTAMFGLLIVTPFLLLWTEPGRIGAVSRWGRMEIALLTVFVGVVGWINFTEPALPGLFLSFPVLLLAAFRGGLLGATSAAIALVVVATYLTMTGHGEIAKYPGATLPERILLLQFYFAAVILSSLPVAVTLEQRKLLSQFQTVSELFRMARHDSLTGLPNRLLFRERLSWIQAEARQQGSLTALLMVDLDRFKPVNDLHGHSVGDRLLVMVADRLRGVTRANEILARLGGDEFALAGEVISADVACDLARGIIAAISEPFSFMDLTIEIGCSVGIVLSPADGSEVELMIERADSALYEAKREGRNLFRFFELGMDDAVRRRAEMEVELRRALALDQVLPHFQPIVALSDDKIVGFEMLARWRHLTLGDIPPSVFIPLAEALGLIPVLFERLTRQACKVALTWPEHVFLSVNVSPLQLRDSSLPALVRSILAETGLSALRFEIELTESALIDDYHRAHDILVSLKTMGIRLALDDFGTGYSSLRHLQGLPLDKIKIDKGFVGTMMTVSASRKIVAGVVGLAQSLGLPVVAEGIENPESAAALNLLGCDLGQGWLYGRAASADEVAVMLELVHQHYPGDAQEVTVEG</sequence>
<dbReference type="Pfam" id="PF00563">
    <property type="entry name" value="EAL"/>
    <property type="match status" value="1"/>
</dbReference>
<feature type="domain" description="EAL" evidence="7">
    <location>
        <begin position="477"/>
        <end position="727"/>
    </location>
</feature>
<dbReference type="CDD" id="cd01948">
    <property type="entry name" value="EAL"/>
    <property type="match status" value="1"/>
</dbReference>
<keyword evidence="2" id="KW-1003">Cell membrane</keyword>
<feature type="transmembrane region" description="Helical" evidence="6">
    <location>
        <begin position="14"/>
        <end position="34"/>
    </location>
</feature>
<dbReference type="InterPro" id="IPR043128">
    <property type="entry name" value="Rev_trsase/Diguanyl_cyclase"/>
</dbReference>
<gene>
    <name evidence="9" type="ORF">FE263_21335</name>
</gene>
<feature type="transmembrane region" description="Helical" evidence="6">
    <location>
        <begin position="185"/>
        <end position="205"/>
    </location>
</feature>
<feature type="transmembrane region" description="Helical" evidence="6">
    <location>
        <begin position="266"/>
        <end position="287"/>
    </location>
</feature>
<dbReference type="EMBL" id="VCDI01000014">
    <property type="protein sequence ID" value="TLU70572.1"/>
    <property type="molecule type" value="Genomic_DNA"/>
</dbReference>
<feature type="domain" description="GGDEF" evidence="8">
    <location>
        <begin position="336"/>
        <end position="468"/>
    </location>
</feature>
<evidence type="ECO:0000256" key="6">
    <source>
        <dbReference type="SAM" id="Phobius"/>
    </source>
</evidence>
<evidence type="ECO:0000256" key="4">
    <source>
        <dbReference type="ARBA" id="ARBA00022989"/>
    </source>
</evidence>
<dbReference type="SMART" id="SM00267">
    <property type="entry name" value="GGDEF"/>
    <property type="match status" value="1"/>
</dbReference>
<dbReference type="CDD" id="cd01949">
    <property type="entry name" value="GGDEF"/>
    <property type="match status" value="1"/>
</dbReference>
<dbReference type="Pfam" id="PF00990">
    <property type="entry name" value="GGDEF"/>
    <property type="match status" value="1"/>
</dbReference>
<dbReference type="InterPro" id="IPR007895">
    <property type="entry name" value="MASE1"/>
</dbReference>
<dbReference type="PROSITE" id="PS50887">
    <property type="entry name" value="GGDEF"/>
    <property type="match status" value="1"/>
</dbReference>
<proteinExistence type="predicted"/>
<reference evidence="9 10" key="1">
    <citation type="submission" date="2019-05" db="EMBL/GenBank/DDBJ databases">
        <authorList>
            <person name="Pankratov T."/>
            <person name="Grouzdev D."/>
        </authorList>
    </citation>
    <scope>NUCLEOTIDE SEQUENCE [LARGE SCALE GENOMIC DNA]</scope>
    <source>
        <strain evidence="9 10">KEBCLARHB70R</strain>
    </source>
</reference>
<dbReference type="GO" id="GO:0005886">
    <property type="term" value="C:plasma membrane"/>
    <property type="evidence" value="ECO:0007669"/>
    <property type="project" value="UniProtKB-SubCell"/>
</dbReference>
<dbReference type="PANTHER" id="PTHR44757">
    <property type="entry name" value="DIGUANYLATE CYCLASE DGCP"/>
    <property type="match status" value="1"/>
</dbReference>
<feature type="transmembrane region" description="Helical" evidence="6">
    <location>
        <begin position="75"/>
        <end position="100"/>
    </location>
</feature>
<evidence type="ECO:0000256" key="2">
    <source>
        <dbReference type="ARBA" id="ARBA00022475"/>
    </source>
</evidence>
<evidence type="ECO:0000259" key="8">
    <source>
        <dbReference type="PROSITE" id="PS50887"/>
    </source>
</evidence>
<evidence type="ECO:0000313" key="9">
    <source>
        <dbReference type="EMBL" id="TLU70572.1"/>
    </source>
</evidence>